<evidence type="ECO:0000259" key="1">
    <source>
        <dbReference type="Pfam" id="PF00646"/>
    </source>
</evidence>
<name>A0ABU6WIT3_9FABA</name>
<feature type="domain" description="F-box associated beta-propeller type 1" evidence="2">
    <location>
        <begin position="81"/>
        <end position="238"/>
    </location>
</feature>
<dbReference type="Pfam" id="PF07734">
    <property type="entry name" value="FBA_1"/>
    <property type="match status" value="1"/>
</dbReference>
<evidence type="ECO:0000313" key="3">
    <source>
        <dbReference type="EMBL" id="MED6185214.1"/>
    </source>
</evidence>
<dbReference type="Proteomes" id="UP001341840">
    <property type="component" value="Unassembled WGS sequence"/>
</dbReference>
<dbReference type="Pfam" id="PF00646">
    <property type="entry name" value="F-box"/>
    <property type="match status" value="1"/>
</dbReference>
<reference evidence="3 4" key="1">
    <citation type="journal article" date="2023" name="Plants (Basel)">
        <title>Bridging the Gap: Combining Genomics and Transcriptomics Approaches to Understand Stylosanthes scabra, an Orphan Legume from the Brazilian Caatinga.</title>
        <authorList>
            <person name="Ferreira-Neto J.R.C."/>
            <person name="da Silva M.D."/>
            <person name="Binneck E."/>
            <person name="de Melo N.F."/>
            <person name="da Silva R.H."/>
            <person name="de Melo A.L.T.M."/>
            <person name="Pandolfi V."/>
            <person name="Bustamante F.O."/>
            <person name="Brasileiro-Vidal A.C."/>
            <person name="Benko-Iseppon A.M."/>
        </authorList>
    </citation>
    <scope>NUCLEOTIDE SEQUENCE [LARGE SCALE GENOMIC DNA]</scope>
    <source>
        <tissue evidence="3">Leaves</tissue>
    </source>
</reference>
<proteinExistence type="predicted"/>
<sequence length="358" mass="41583">MEWNHNVLDEIFSRLSLKCLARFKCVSKDWESLIPCPFFLKLNGFIVQPKQLSNSNENNSSFIQLDNSRGNESTILFNLLPKDILIMETCNGLILCRSNSPKSIPYVLNPVKRKAMKFTFSSSSALEITTAIASDSYQRCCTTDDFPNFKLVRVISGYRSQIIKFEVYSSEIRACRVSNATYDSSSKRISITRRGVYIKGVLYWIMNRQKLLSFHVEEELTSVISLPCNYPFASYHHVLGESEGILHYVEISRPLYLRPLRLRMWFLDNDETWKVKHCQNIENILEEYEPHSNGWIVRKRVAILCFKDSILLLKIHGRVILYDIKNNKVTCIYSDEDLNIQKPPFFPLLSVTKVFSFP</sequence>
<evidence type="ECO:0008006" key="5">
    <source>
        <dbReference type="Google" id="ProtNLM"/>
    </source>
</evidence>
<protein>
    <recommendedName>
        <fullName evidence="5">F-box domain-containing protein</fullName>
    </recommendedName>
</protein>
<dbReference type="InterPro" id="IPR017451">
    <property type="entry name" value="F-box-assoc_interact_dom"/>
</dbReference>
<accession>A0ABU6WIT3</accession>
<evidence type="ECO:0000313" key="4">
    <source>
        <dbReference type="Proteomes" id="UP001341840"/>
    </source>
</evidence>
<keyword evidence="4" id="KW-1185">Reference proteome</keyword>
<feature type="domain" description="F-box" evidence="1">
    <location>
        <begin position="6"/>
        <end position="34"/>
    </location>
</feature>
<gene>
    <name evidence="3" type="ORF">PIB30_054867</name>
</gene>
<organism evidence="3 4">
    <name type="scientific">Stylosanthes scabra</name>
    <dbReference type="NCBI Taxonomy" id="79078"/>
    <lineage>
        <taxon>Eukaryota</taxon>
        <taxon>Viridiplantae</taxon>
        <taxon>Streptophyta</taxon>
        <taxon>Embryophyta</taxon>
        <taxon>Tracheophyta</taxon>
        <taxon>Spermatophyta</taxon>
        <taxon>Magnoliopsida</taxon>
        <taxon>eudicotyledons</taxon>
        <taxon>Gunneridae</taxon>
        <taxon>Pentapetalae</taxon>
        <taxon>rosids</taxon>
        <taxon>fabids</taxon>
        <taxon>Fabales</taxon>
        <taxon>Fabaceae</taxon>
        <taxon>Papilionoideae</taxon>
        <taxon>50 kb inversion clade</taxon>
        <taxon>dalbergioids sensu lato</taxon>
        <taxon>Dalbergieae</taxon>
        <taxon>Pterocarpus clade</taxon>
        <taxon>Stylosanthes</taxon>
    </lineage>
</organism>
<dbReference type="EMBL" id="JASCZI010181665">
    <property type="protein sequence ID" value="MED6185214.1"/>
    <property type="molecule type" value="Genomic_DNA"/>
</dbReference>
<dbReference type="InterPro" id="IPR036047">
    <property type="entry name" value="F-box-like_dom_sf"/>
</dbReference>
<comment type="caution">
    <text evidence="3">The sequence shown here is derived from an EMBL/GenBank/DDBJ whole genome shotgun (WGS) entry which is preliminary data.</text>
</comment>
<evidence type="ECO:0000259" key="2">
    <source>
        <dbReference type="Pfam" id="PF07734"/>
    </source>
</evidence>
<dbReference type="NCBIfam" id="TIGR01640">
    <property type="entry name" value="F_box_assoc_1"/>
    <property type="match status" value="1"/>
</dbReference>
<dbReference type="PANTHER" id="PTHR35546:SF130">
    <property type="entry name" value="EXPRESSED PROTEIN"/>
    <property type="match status" value="1"/>
</dbReference>
<dbReference type="InterPro" id="IPR055290">
    <property type="entry name" value="At3g26010-like"/>
</dbReference>
<dbReference type="InterPro" id="IPR006527">
    <property type="entry name" value="F-box-assoc_dom_typ1"/>
</dbReference>
<dbReference type="SUPFAM" id="SSF81383">
    <property type="entry name" value="F-box domain"/>
    <property type="match status" value="1"/>
</dbReference>
<dbReference type="PANTHER" id="PTHR35546">
    <property type="entry name" value="F-BOX PROTEIN INTERACTION DOMAIN PROTEIN-RELATED"/>
    <property type="match status" value="1"/>
</dbReference>
<dbReference type="InterPro" id="IPR001810">
    <property type="entry name" value="F-box_dom"/>
</dbReference>